<reference evidence="1" key="1">
    <citation type="submission" date="2022-04" db="EMBL/GenBank/DDBJ databases">
        <title>Genome of the entomopathogenic fungus Entomophthora muscae.</title>
        <authorList>
            <person name="Elya C."/>
            <person name="Lovett B.R."/>
            <person name="Lee E."/>
            <person name="Macias A.M."/>
            <person name="Hajek A.E."/>
            <person name="De Bivort B.L."/>
            <person name="Kasson M.T."/>
            <person name="De Fine Licht H.H."/>
            <person name="Stajich J.E."/>
        </authorList>
    </citation>
    <scope>NUCLEOTIDE SEQUENCE</scope>
    <source>
        <strain evidence="1">Berkeley</strain>
    </source>
</reference>
<name>A0ACC2UA09_9FUNG</name>
<comment type="caution">
    <text evidence="1">The sequence shown here is derived from an EMBL/GenBank/DDBJ whole genome shotgun (WGS) entry which is preliminary data.</text>
</comment>
<evidence type="ECO:0000313" key="1">
    <source>
        <dbReference type="EMBL" id="KAJ9083252.1"/>
    </source>
</evidence>
<keyword evidence="2" id="KW-1185">Reference proteome</keyword>
<organism evidence="1 2">
    <name type="scientific">Entomophthora muscae</name>
    <dbReference type="NCBI Taxonomy" id="34485"/>
    <lineage>
        <taxon>Eukaryota</taxon>
        <taxon>Fungi</taxon>
        <taxon>Fungi incertae sedis</taxon>
        <taxon>Zoopagomycota</taxon>
        <taxon>Entomophthoromycotina</taxon>
        <taxon>Entomophthoromycetes</taxon>
        <taxon>Entomophthorales</taxon>
        <taxon>Entomophthoraceae</taxon>
        <taxon>Entomophthora</taxon>
    </lineage>
</organism>
<evidence type="ECO:0000313" key="2">
    <source>
        <dbReference type="Proteomes" id="UP001165960"/>
    </source>
</evidence>
<dbReference type="Proteomes" id="UP001165960">
    <property type="component" value="Unassembled WGS sequence"/>
</dbReference>
<dbReference type="EMBL" id="QTSX02001063">
    <property type="protein sequence ID" value="KAJ9083252.1"/>
    <property type="molecule type" value="Genomic_DNA"/>
</dbReference>
<gene>
    <name evidence="1" type="ORF">DSO57_1036503</name>
</gene>
<proteinExistence type="predicted"/>
<sequence length="128" mass="13291">MIKSREPGGRAGAGGGRGGAGRGGAGRGGAGRARRGETRRGKERERDEEGEGGKQSEDTIRNASSPLGAVLHSPPNFHPSTTRLGMAIGPSPLSRDEGSPLEGGRGLPDRYPIKQASPLYRLISTVSY</sequence>
<accession>A0ACC2UA09</accession>
<protein>
    <submittedName>
        <fullName evidence="1">Uncharacterized protein</fullName>
    </submittedName>
</protein>